<keyword evidence="1" id="KW-0418">Kinase</keyword>
<evidence type="ECO:0000313" key="1">
    <source>
        <dbReference type="EMBL" id="RDX55418.1"/>
    </source>
</evidence>
<proteinExistence type="predicted"/>
<evidence type="ECO:0000313" key="2">
    <source>
        <dbReference type="Proteomes" id="UP000256964"/>
    </source>
</evidence>
<keyword evidence="2" id="KW-1185">Reference proteome</keyword>
<protein>
    <submittedName>
        <fullName evidence="1">Protein kinase subdomain-containing protein PKL</fullName>
    </submittedName>
</protein>
<dbReference type="AlphaFoldDB" id="A0A371DSF4"/>
<dbReference type="OrthoDB" id="5404599at2759"/>
<dbReference type="InterPro" id="IPR051678">
    <property type="entry name" value="AGP_Transferase"/>
</dbReference>
<reference evidence="1 2" key="1">
    <citation type="journal article" date="2018" name="Biotechnol. Biofuels">
        <title>Integrative visual omics of the white-rot fungus Polyporus brumalis exposes the biotechnological potential of its oxidative enzymes for delignifying raw plant biomass.</title>
        <authorList>
            <person name="Miyauchi S."/>
            <person name="Rancon A."/>
            <person name="Drula E."/>
            <person name="Hage H."/>
            <person name="Chaduli D."/>
            <person name="Favel A."/>
            <person name="Grisel S."/>
            <person name="Henrissat B."/>
            <person name="Herpoel-Gimbert I."/>
            <person name="Ruiz-Duenas F.J."/>
            <person name="Chevret D."/>
            <person name="Hainaut M."/>
            <person name="Lin J."/>
            <person name="Wang M."/>
            <person name="Pangilinan J."/>
            <person name="Lipzen A."/>
            <person name="Lesage-Meessen L."/>
            <person name="Navarro D."/>
            <person name="Riley R."/>
            <person name="Grigoriev I.V."/>
            <person name="Zhou S."/>
            <person name="Raouche S."/>
            <person name="Rosso M.N."/>
        </authorList>
    </citation>
    <scope>NUCLEOTIDE SEQUENCE [LARGE SCALE GENOMIC DNA]</scope>
    <source>
        <strain evidence="1 2">BRFM 1820</strain>
    </source>
</reference>
<accession>A0A371DSF4</accession>
<dbReference type="PANTHER" id="PTHR21310:SF58">
    <property type="entry name" value="AMINOGLYCOSIDE PHOSPHOTRANSFERASE DOMAIN-CONTAINING PROTEIN"/>
    <property type="match status" value="1"/>
</dbReference>
<dbReference type="InterPro" id="IPR011009">
    <property type="entry name" value="Kinase-like_dom_sf"/>
</dbReference>
<organism evidence="1 2">
    <name type="scientific">Lentinus brumalis</name>
    <dbReference type="NCBI Taxonomy" id="2498619"/>
    <lineage>
        <taxon>Eukaryota</taxon>
        <taxon>Fungi</taxon>
        <taxon>Dikarya</taxon>
        <taxon>Basidiomycota</taxon>
        <taxon>Agaricomycotina</taxon>
        <taxon>Agaricomycetes</taxon>
        <taxon>Polyporales</taxon>
        <taxon>Polyporaceae</taxon>
        <taxon>Lentinus</taxon>
    </lineage>
</organism>
<sequence length="275" mass="31077">MVPARLKVALYRQLAQASARFGHQLYTDVFRLPFNLLLKSSIDSAPNEGCGLQIAGSIPGVHVPFLIDYVTANLGSYTLMTWIDGDCCADIWDQLTPADKARIVMELRTQFGLLHKQTAARNRTICASSGAPVSDPRVPWVAESPRLFFQPSDFLKEVWLGLDFPRQRDTVKPVVQPLVDRNDVPIVFCHGDLLPKNIILPGGLASWRSGTTPVYLIDWEYSGWMPLPWDALKATWLICDWDEEWYAMMREVFPESSAELEADWLWRSQSGIPIV</sequence>
<dbReference type="Pfam" id="PF01633">
    <property type="entry name" value="Choline_kinase"/>
    <property type="match status" value="1"/>
</dbReference>
<dbReference type="EMBL" id="KZ857382">
    <property type="protein sequence ID" value="RDX55418.1"/>
    <property type="molecule type" value="Genomic_DNA"/>
</dbReference>
<dbReference type="PANTHER" id="PTHR21310">
    <property type="entry name" value="AMINOGLYCOSIDE PHOSPHOTRANSFERASE-RELATED-RELATED"/>
    <property type="match status" value="1"/>
</dbReference>
<dbReference type="GO" id="GO:0016301">
    <property type="term" value="F:kinase activity"/>
    <property type="evidence" value="ECO:0007669"/>
    <property type="project" value="UniProtKB-KW"/>
</dbReference>
<name>A0A371DSF4_9APHY</name>
<keyword evidence="1" id="KW-0808">Transferase</keyword>
<dbReference type="Proteomes" id="UP000256964">
    <property type="component" value="Unassembled WGS sequence"/>
</dbReference>
<dbReference type="SUPFAM" id="SSF56112">
    <property type="entry name" value="Protein kinase-like (PK-like)"/>
    <property type="match status" value="1"/>
</dbReference>
<dbReference type="Gene3D" id="3.90.1200.10">
    <property type="match status" value="1"/>
</dbReference>
<gene>
    <name evidence="1" type="ORF">OH76DRAFT_1396807</name>
</gene>